<dbReference type="GO" id="GO:0007015">
    <property type="term" value="P:actin filament organization"/>
    <property type="evidence" value="ECO:0007669"/>
    <property type="project" value="UniProtKB-ARBA"/>
</dbReference>
<dbReference type="PANTHER" id="PTHR11977">
    <property type="entry name" value="VILLIN"/>
    <property type="match status" value="1"/>
</dbReference>
<dbReference type="SMART" id="SM00262">
    <property type="entry name" value="GEL"/>
    <property type="match status" value="6"/>
</dbReference>
<comment type="caution">
    <text evidence="5">The sequence shown here is derived from an EMBL/GenBank/DDBJ whole genome shotgun (WGS) entry which is preliminary data.</text>
</comment>
<dbReference type="SUPFAM" id="SSF55753">
    <property type="entry name" value="Actin depolymerizing proteins"/>
    <property type="match status" value="6"/>
</dbReference>
<feature type="compositionally biased region" description="Polar residues" evidence="3">
    <location>
        <begin position="815"/>
        <end position="829"/>
    </location>
</feature>
<feature type="domain" description="HP" evidence="4">
    <location>
        <begin position="870"/>
        <end position="935"/>
    </location>
</feature>
<dbReference type="Pfam" id="PF00626">
    <property type="entry name" value="Gelsolin"/>
    <property type="match status" value="4"/>
</dbReference>
<evidence type="ECO:0000313" key="5">
    <source>
        <dbReference type="EMBL" id="KAF4346454.1"/>
    </source>
</evidence>
<accession>A0A7J6DK26</accession>
<evidence type="ECO:0000259" key="4">
    <source>
        <dbReference type="PROSITE" id="PS51089"/>
    </source>
</evidence>
<keyword evidence="1" id="KW-0117">Actin capping</keyword>
<feature type="compositionally biased region" description="Polar residues" evidence="3">
    <location>
        <begin position="854"/>
        <end position="864"/>
    </location>
</feature>
<dbReference type="InterPro" id="IPR007122">
    <property type="entry name" value="Villin/Gelsolin"/>
</dbReference>
<organism evidence="5 6">
    <name type="scientific">Cannabis sativa</name>
    <name type="common">Hemp</name>
    <name type="synonym">Marijuana</name>
    <dbReference type="NCBI Taxonomy" id="3483"/>
    <lineage>
        <taxon>Eukaryota</taxon>
        <taxon>Viridiplantae</taxon>
        <taxon>Streptophyta</taxon>
        <taxon>Embryophyta</taxon>
        <taxon>Tracheophyta</taxon>
        <taxon>Spermatophyta</taxon>
        <taxon>Magnoliopsida</taxon>
        <taxon>eudicotyledons</taxon>
        <taxon>Gunneridae</taxon>
        <taxon>Pentapetalae</taxon>
        <taxon>rosids</taxon>
        <taxon>fabids</taxon>
        <taxon>Rosales</taxon>
        <taxon>Cannabaceae</taxon>
        <taxon>Cannabis</taxon>
    </lineage>
</organism>
<feature type="compositionally biased region" description="Low complexity" evidence="3">
    <location>
        <begin position="835"/>
        <end position="847"/>
    </location>
</feature>
<keyword evidence="6" id="KW-1185">Reference proteome</keyword>
<proteinExistence type="predicted"/>
<dbReference type="FunFam" id="3.40.20.10:FF:000001">
    <property type="entry name" value="Gelsolin"/>
    <property type="match status" value="1"/>
</dbReference>
<evidence type="ECO:0000256" key="1">
    <source>
        <dbReference type="ARBA" id="ARBA00022467"/>
    </source>
</evidence>
<evidence type="ECO:0000256" key="3">
    <source>
        <dbReference type="SAM" id="MobiDB-lite"/>
    </source>
</evidence>
<dbReference type="EMBL" id="JAATIQ010001001">
    <property type="protein sequence ID" value="KAF4346454.1"/>
    <property type="molecule type" value="Genomic_DNA"/>
</dbReference>
<dbReference type="SMART" id="SM00153">
    <property type="entry name" value="VHP"/>
    <property type="match status" value="1"/>
</dbReference>
<dbReference type="CDD" id="cd11288">
    <property type="entry name" value="gelsolin_S5_like"/>
    <property type="match status" value="1"/>
</dbReference>
<dbReference type="PROSITE" id="PS51089">
    <property type="entry name" value="HP"/>
    <property type="match status" value="1"/>
</dbReference>
<evidence type="ECO:0000256" key="2">
    <source>
        <dbReference type="ARBA" id="ARBA00022737"/>
    </source>
</evidence>
<dbReference type="GO" id="GO:0051693">
    <property type="term" value="P:actin filament capping"/>
    <property type="evidence" value="ECO:0007669"/>
    <property type="project" value="UniProtKB-KW"/>
</dbReference>
<dbReference type="PANTHER" id="PTHR11977:SF25">
    <property type="entry name" value="VILLIN-1"/>
    <property type="match status" value="1"/>
</dbReference>
<dbReference type="Gene3D" id="3.40.20.10">
    <property type="entry name" value="Severin"/>
    <property type="match status" value="6"/>
</dbReference>
<dbReference type="Pfam" id="PF02209">
    <property type="entry name" value="VHP"/>
    <property type="match status" value="1"/>
</dbReference>
<name>A0A7J6DK26_CANSA</name>
<evidence type="ECO:0000313" key="6">
    <source>
        <dbReference type="Proteomes" id="UP000583929"/>
    </source>
</evidence>
<dbReference type="SUPFAM" id="SSF47050">
    <property type="entry name" value="VHP, Villin headpiece domain"/>
    <property type="match status" value="1"/>
</dbReference>
<gene>
    <name evidence="5" type="ORF">G4B88_007408</name>
</gene>
<dbReference type="CDD" id="cd11289">
    <property type="entry name" value="gelsolin_S2_like"/>
    <property type="match status" value="1"/>
</dbReference>
<reference evidence="5 6" key="1">
    <citation type="journal article" date="2020" name="bioRxiv">
        <title>Sequence and annotation of 42 cannabis genomes reveals extensive copy number variation in cannabinoid synthesis and pathogen resistance genes.</title>
        <authorList>
            <person name="Mckernan K.J."/>
            <person name="Helbert Y."/>
            <person name="Kane L.T."/>
            <person name="Ebling H."/>
            <person name="Zhang L."/>
            <person name="Liu B."/>
            <person name="Eaton Z."/>
            <person name="Mclaughlin S."/>
            <person name="Kingan S."/>
            <person name="Baybayan P."/>
            <person name="Concepcion G."/>
            <person name="Jordan M."/>
            <person name="Riva A."/>
            <person name="Barbazuk W."/>
            <person name="Harkins T."/>
        </authorList>
    </citation>
    <scope>NUCLEOTIDE SEQUENCE [LARGE SCALE GENOMIC DNA]</scope>
    <source>
        <strain evidence="6">cv. Jamaican Lion 4</strain>
        <tissue evidence="5">Leaf</tissue>
    </source>
</reference>
<dbReference type="GO" id="GO:0051015">
    <property type="term" value="F:actin filament binding"/>
    <property type="evidence" value="ECO:0007669"/>
    <property type="project" value="InterPro"/>
</dbReference>
<dbReference type="CDD" id="cd11293">
    <property type="entry name" value="gelsolin_S4_like"/>
    <property type="match status" value="1"/>
</dbReference>
<dbReference type="InterPro" id="IPR029006">
    <property type="entry name" value="ADF-H/Gelsolin-like_dom_sf"/>
</dbReference>
<keyword evidence="2" id="KW-0677">Repeat</keyword>
<dbReference type="Proteomes" id="UP000583929">
    <property type="component" value="Unassembled WGS sequence"/>
</dbReference>
<dbReference type="CDD" id="cd11290">
    <property type="entry name" value="gelsolin_S1_like"/>
    <property type="match status" value="1"/>
</dbReference>
<dbReference type="CDD" id="cd11292">
    <property type="entry name" value="gelsolin_S3_like"/>
    <property type="match status" value="1"/>
</dbReference>
<sequence length="935" mass="105530">MSLYAKDTDQAFQGAGTKPGLEIWCVENLQLVAVPKTSYGKFYSGNSYLILHTIIPKSGPPLHDIHYWLGNDTNKVDSDLASDKALELDAALGSCSVQYRELQGQETEKFLSYFKPCIIPIEGVYSSQKGHSNEDTYEVRLLTCKGDHVVHVKEVPFSRSSLNHNDVFVLDTASKIFLFSGCNSSTQERAKALEVVQYIKDTKHSGNCEVATIEDGKFVGDSEVGEFWSFFGGYAPIPRESPSFFQDQSDIQSVKLFWITYQGKLSQIESDSFAREVLEADKCYMLDCEAEIFVWMGRLTSVTERKTSISAAEDFLRNQGRSAGTHLSLITEGLETSKFRSYFANWPLKVEPRLFEEGREKVAVDIIKFFLLPAIFKQNGYEVKELPEEDIEPLIDCRGTLKVWRVDGDELSLVPISEQRKLFSGDCYVVQYTYSGNGREENLFYAWLGCESTLEDRRDVISHMNSVVDSTRGDPVMAQVVQDKEPDQFFFIFQMLIIYKGGKSAGYRKFLAEKGVDDKTNNESEDAFFRIQGTSPDNMQAIQVDQVSSSLNSSYCYILNSGTTVFTWIGNLSLTRDHDILHRMLEFINPTWQPISVREGSEPDIFWTALGGKTEYAKGKEIKGHVEDPRLLLLNITEGRKRVHSSTVVLKDNVVFFCDFKAKEIFNFTQDDLTTEDVLALDCHNELYIWIGCHSKVKSKQQALMLGQKFLETDVLAEGLSVDTPFYVVTEGKEPTFFTRFFEWDFSKQNMHGNSFERKLAKLKGKPQSVVAPLRTSWKSYSRESTPNGLRSRSVSSNGQGRSPSPAPNGSSSNWKSPVSRSQSTSTPTARKLFSESPRSGSSPGSPTEDTRSSIENSYSQADGTEAENNINLIIYPYERLKVVSSDPVPGIDVTKREAYLSDEEFVAKFGMTKGNFYKLPKWKQNKLKMSLNLF</sequence>
<feature type="region of interest" description="Disordered" evidence="3">
    <location>
        <begin position="781"/>
        <end position="864"/>
    </location>
</feature>
<dbReference type="InterPro" id="IPR003128">
    <property type="entry name" value="Villin_headpiece"/>
</dbReference>
<dbReference type="InterPro" id="IPR007123">
    <property type="entry name" value="Gelsolin-like_dom"/>
</dbReference>
<dbReference type="Gene3D" id="1.10.950.10">
    <property type="entry name" value="Villin headpiece domain"/>
    <property type="match status" value="1"/>
</dbReference>
<protein>
    <recommendedName>
        <fullName evidence="4">HP domain-containing protein</fullName>
    </recommendedName>
</protein>
<feature type="compositionally biased region" description="Polar residues" evidence="3">
    <location>
        <begin position="781"/>
        <end position="802"/>
    </location>
</feature>
<dbReference type="PRINTS" id="PR00597">
    <property type="entry name" value="GELSOLIN"/>
</dbReference>
<dbReference type="AlphaFoldDB" id="A0A7J6DK26"/>
<dbReference type="InterPro" id="IPR036886">
    <property type="entry name" value="Villin_headpiece_dom_sf"/>
</dbReference>